<dbReference type="AlphaFoldDB" id="T1B0A7"/>
<sequence length="84" mass="8975">MSSLLVAPRALRWLHRTILLGAGALALLLALPAQAVPMFARETGQPCVACHIGGFGPQLTPFGRQFKLDGIGWTCTTAGIRMCR</sequence>
<organism evidence="1">
    <name type="scientific">mine drainage metagenome</name>
    <dbReference type="NCBI Taxonomy" id="410659"/>
    <lineage>
        <taxon>unclassified sequences</taxon>
        <taxon>metagenomes</taxon>
        <taxon>ecological metagenomes</taxon>
    </lineage>
</organism>
<reference evidence="1" key="2">
    <citation type="journal article" date="2014" name="ISME J.">
        <title>Microbial stratification in low pH oxic and suboxic macroscopic growths along an acid mine drainage.</title>
        <authorList>
            <person name="Mendez-Garcia C."/>
            <person name="Mesa V."/>
            <person name="Sprenger R.R."/>
            <person name="Richter M."/>
            <person name="Diez M.S."/>
            <person name="Solano J."/>
            <person name="Bargiela R."/>
            <person name="Golyshina O.V."/>
            <person name="Manteca A."/>
            <person name="Ramos J.L."/>
            <person name="Gallego J.R."/>
            <person name="Llorente I."/>
            <person name="Martins Dos Santos V.A."/>
            <person name="Jensen O.N."/>
            <person name="Pelaez A.I."/>
            <person name="Sanchez J."/>
            <person name="Ferrer M."/>
        </authorList>
    </citation>
    <scope>NUCLEOTIDE SEQUENCE</scope>
</reference>
<name>T1B0A7_9ZZZZ</name>
<dbReference type="EMBL" id="AUZZ01000914">
    <property type="protein sequence ID" value="EQD66271.1"/>
    <property type="molecule type" value="Genomic_DNA"/>
</dbReference>
<evidence type="ECO:0000313" key="1">
    <source>
        <dbReference type="EMBL" id="EQD66271.1"/>
    </source>
</evidence>
<protein>
    <submittedName>
        <fullName evidence="1">Secreted protein</fullName>
    </submittedName>
</protein>
<comment type="caution">
    <text evidence="1">The sequence shown here is derived from an EMBL/GenBank/DDBJ whole genome shotgun (WGS) entry which is preliminary data.</text>
</comment>
<gene>
    <name evidence="1" type="ORF">B2A_01225</name>
</gene>
<reference evidence="1" key="1">
    <citation type="submission" date="2013-08" db="EMBL/GenBank/DDBJ databases">
        <authorList>
            <person name="Mendez C."/>
            <person name="Richter M."/>
            <person name="Ferrer M."/>
            <person name="Sanchez J."/>
        </authorList>
    </citation>
    <scope>NUCLEOTIDE SEQUENCE</scope>
</reference>
<accession>T1B0A7</accession>
<proteinExistence type="predicted"/>